<keyword evidence="3" id="KW-1185">Reference proteome</keyword>
<dbReference type="STRING" id="1891926.Fuma_06482"/>
<reference evidence="2 3" key="1">
    <citation type="journal article" date="2016" name="Front. Microbiol.">
        <title>Fuerstia marisgermanicae gen. nov., sp. nov., an Unusual Member of the Phylum Planctomycetes from the German Wadden Sea.</title>
        <authorList>
            <person name="Kohn T."/>
            <person name="Heuer A."/>
            <person name="Jogler M."/>
            <person name="Vollmers J."/>
            <person name="Boedeker C."/>
            <person name="Bunk B."/>
            <person name="Rast P."/>
            <person name="Borchert D."/>
            <person name="Glockner I."/>
            <person name="Freese H.M."/>
            <person name="Klenk H.P."/>
            <person name="Overmann J."/>
            <person name="Kaster A.K."/>
            <person name="Rohde M."/>
            <person name="Wiegand S."/>
            <person name="Jogler C."/>
        </authorList>
    </citation>
    <scope>NUCLEOTIDE SEQUENCE [LARGE SCALE GENOMIC DNA]</scope>
    <source>
        <strain evidence="2 3">NH11</strain>
    </source>
</reference>
<dbReference type="RefSeq" id="WP_077027782.1">
    <property type="nucleotide sequence ID" value="NZ_CP017641.1"/>
</dbReference>
<evidence type="ECO:0000313" key="2">
    <source>
        <dbReference type="EMBL" id="APZ96808.1"/>
    </source>
</evidence>
<feature type="region of interest" description="Disordered" evidence="1">
    <location>
        <begin position="23"/>
        <end position="44"/>
    </location>
</feature>
<dbReference type="Proteomes" id="UP000187735">
    <property type="component" value="Chromosome"/>
</dbReference>
<evidence type="ECO:0000256" key="1">
    <source>
        <dbReference type="SAM" id="MobiDB-lite"/>
    </source>
</evidence>
<sequence length="146" mass="15389">MKGRTTILVCLIAALTTVTGCSQPESRQARLSRRTATAPPVDPRIDHYEWAKRLKSLPSDGAIQQVSANPGSSTSIPIPIPQHIAATGVRFALTVDQQSGLAWLQSQGGDSGSSGATHGPWKLNQPDVAHLLHSLTTPPATVAENP</sequence>
<name>A0A1P8WRZ4_9PLAN</name>
<protein>
    <recommendedName>
        <fullName evidence="4">Lipoprotein</fullName>
    </recommendedName>
</protein>
<dbReference type="PROSITE" id="PS51257">
    <property type="entry name" value="PROKAR_LIPOPROTEIN"/>
    <property type="match status" value="1"/>
</dbReference>
<dbReference type="KEGG" id="fmr:Fuma_06482"/>
<organism evidence="2 3">
    <name type="scientific">Fuerstiella marisgermanici</name>
    <dbReference type="NCBI Taxonomy" id="1891926"/>
    <lineage>
        <taxon>Bacteria</taxon>
        <taxon>Pseudomonadati</taxon>
        <taxon>Planctomycetota</taxon>
        <taxon>Planctomycetia</taxon>
        <taxon>Planctomycetales</taxon>
        <taxon>Planctomycetaceae</taxon>
        <taxon>Fuerstiella</taxon>
    </lineage>
</organism>
<dbReference type="AlphaFoldDB" id="A0A1P8WRZ4"/>
<gene>
    <name evidence="2" type="ORF">Fuma_06482</name>
</gene>
<dbReference type="EMBL" id="CP017641">
    <property type="protein sequence ID" value="APZ96808.1"/>
    <property type="molecule type" value="Genomic_DNA"/>
</dbReference>
<evidence type="ECO:0008006" key="4">
    <source>
        <dbReference type="Google" id="ProtNLM"/>
    </source>
</evidence>
<evidence type="ECO:0000313" key="3">
    <source>
        <dbReference type="Proteomes" id="UP000187735"/>
    </source>
</evidence>
<accession>A0A1P8WRZ4</accession>
<proteinExistence type="predicted"/>